<dbReference type="InterPro" id="IPR005636">
    <property type="entry name" value="DTW"/>
</dbReference>
<keyword evidence="2" id="KW-0808">Transferase</keyword>
<accession>A0A1E8FAE9</accession>
<evidence type="ECO:0000259" key="6">
    <source>
        <dbReference type="SMART" id="SM01144"/>
    </source>
</evidence>
<evidence type="ECO:0000256" key="5">
    <source>
        <dbReference type="ARBA" id="ARBA00034489"/>
    </source>
</evidence>
<sequence length="192" mass="21928">MRQQCSTCHYPVKTCICHAVQPVSNLTEVIVLQHPKESLHAKNTVRLLQLALTKISTYVGKSADDFSPLRHKLSTDPKPTAVFYPSPDSSAISAVTSRDTTRITRVIFIDSSWKQAFGIWQNNPWLNQFTFYQLPAETTGQYHIRQSKLQHSLSTLEAVAYGLYYVEQLDPKPLVDLLCAFTQRWQTYIPVR</sequence>
<dbReference type="InterPro" id="IPR039262">
    <property type="entry name" value="DTWD2/TAPT"/>
</dbReference>
<dbReference type="EMBL" id="MJIC01000015">
    <property type="protein sequence ID" value="OFI32902.1"/>
    <property type="molecule type" value="Genomic_DNA"/>
</dbReference>
<evidence type="ECO:0000256" key="2">
    <source>
        <dbReference type="ARBA" id="ARBA00022679"/>
    </source>
</evidence>
<evidence type="ECO:0000256" key="4">
    <source>
        <dbReference type="ARBA" id="ARBA00022694"/>
    </source>
</evidence>
<organism evidence="7 8">
    <name type="scientific">Alteromonas lipolytica</name>
    <dbReference type="NCBI Taxonomy" id="1856405"/>
    <lineage>
        <taxon>Bacteria</taxon>
        <taxon>Pseudomonadati</taxon>
        <taxon>Pseudomonadota</taxon>
        <taxon>Gammaproteobacteria</taxon>
        <taxon>Alteromonadales</taxon>
        <taxon>Alteromonadaceae</taxon>
        <taxon>Alteromonas/Salinimonas group</taxon>
        <taxon>Alteromonas</taxon>
    </lineage>
</organism>
<comment type="similarity">
    <text evidence="5">Belongs to the TDD superfamily. DTWD2 family.</text>
</comment>
<name>A0A1E8FAE9_9ALTE</name>
<dbReference type="GO" id="GO:0016432">
    <property type="term" value="F:tRNA-uridine aminocarboxypropyltransferase activity"/>
    <property type="evidence" value="ECO:0007669"/>
    <property type="project" value="UniProtKB-EC"/>
</dbReference>
<gene>
    <name evidence="7" type="ORF">BFC17_01100</name>
</gene>
<evidence type="ECO:0000313" key="8">
    <source>
        <dbReference type="Proteomes" id="UP000176037"/>
    </source>
</evidence>
<feature type="domain" description="DTW" evidence="6">
    <location>
        <begin position="1"/>
        <end position="190"/>
    </location>
</feature>
<dbReference type="Pfam" id="PF03942">
    <property type="entry name" value="DTW"/>
    <property type="match status" value="1"/>
</dbReference>
<evidence type="ECO:0000313" key="7">
    <source>
        <dbReference type="EMBL" id="OFI32902.1"/>
    </source>
</evidence>
<dbReference type="STRING" id="1856405.BFC17_01100"/>
<dbReference type="EC" id="2.5.1.25" evidence="1"/>
<dbReference type="OrthoDB" id="268835at2"/>
<reference evidence="7 8" key="1">
    <citation type="submission" date="2016-09" db="EMBL/GenBank/DDBJ databases">
        <title>Alteromonas lipolytica, a new species isolated from sea water.</title>
        <authorList>
            <person name="Wu Y.-H."/>
            <person name="Cheng H."/>
            <person name="Xu X.-W."/>
        </authorList>
    </citation>
    <scope>NUCLEOTIDE SEQUENCE [LARGE SCALE GENOMIC DNA]</scope>
    <source>
        <strain evidence="7 8">JW12</strain>
    </source>
</reference>
<keyword evidence="3" id="KW-0949">S-adenosyl-L-methionine</keyword>
<comment type="caution">
    <text evidence="7">The sequence shown here is derived from an EMBL/GenBank/DDBJ whole genome shotgun (WGS) entry which is preliminary data.</text>
</comment>
<protein>
    <recommendedName>
        <fullName evidence="1">tRNA-uridine aminocarboxypropyltransferase</fullName>
        <ecNumber evidence="1">2.5.1.25</ecNumber>
    </recommendedName>
</protein>
<dbReference type="PANTHER" id="PTHR21392:SF0">
    <property type="entry name" value="TRNA-URIDINE AMINOCARBOXYPROPYLTRANSFERASE 2"/>
    <property type="match status" value="1"/>
</dbReference>
<dbReference type="AlphaFoldDB" id="A0A1E8FAE9"/>
<keyword evidence="4" id="KW-0819">tRNA processing</keyword>
<dbReference type="PANTHER" id="PTHR21392">
    <property type="entry name" value="TRNA-URIDINE AMINOCARBOXYPROPYLTRANSFERASE 2"/>
    <property type="match status" value="1"/>
</dbReference>
<dbReference type="RefSeq" id="WP_070177279.1">
    <property type="nucleotide sequence ID" value="NZ_BMJR01000002.1"/>
</dbReference>
<evidence type="ECO:0000256" key="3">
    <source>
        <dbReference type="ARBA" id="ARBA00022691"/>
    </source>
</evidence>
<proteinExistence type="inferred from homology"/>
<keyword evidence="8" id="KW-1185">Reference proteome</keyword>
<dbReference type="Proteomes" id="UP000176037">
    <property type="component" value="Unassembled WGS sequence"/>
</dbReference>
<evidence type="ECO:0000256" key="1">
    <source>
        <dbReference type="ARBA" id="ARBA00012386"/>
    </source>
</evidence>
<dbReference type="SMART" id="SM01144">
    <property type="entry name" value="DTW"/>
    <property type="match status" value="1"/>
</dbReference>
<dbReference type="GO" id="GO:0008033">
    <property type="term" value="P:tRNA processing"/>
    <property type="evidence" value="ECO:0007669"/>
    <property type="project" value="UniProtKB-KW"/>
</dbReference>